<reference evidence="2 3" key="1">
    <citation type="submission" date="2019-01" db="EMBL/GenBank/DDBJ databases">
        <title>Novel species of Nocardioides.</title>
        <authorList>
            <person name="Liu Q."/>
            <person name="Xin Y.-H."/>
        </authorList>
    </citation>
    <scope>NUCLEOTIDE SEQUENCE [LARGE SCALE GENOMIC DNA]</scope>
    <source>
        <strain evidence="2 3">CGMCC 4.6875</strain>
    </source>
</reference>
<dbReference type="InterPro" id="IPR008972">
    <property type="entry name" value="Cupredoxin"/>
</dbReference>
<proteinExistence type="predicted"/>
<sequence length="290" mass="30463">MFVHRIAASAVSVLVLTAGALTGTTAGAAGAAARETAAGTVSVSITAAHNVVMATTIQPGVSQFRVTTEAKRSGFQLLQLAEGYTLEDAIADVDAGLDKGRLRALKRFEANVTLFGGVNVLRGKIGKLTVNLPVGTYYAADIERNRPSAFTAFTVAGTDTGAAMPSGPTVRAVGSASWSKRPKTIPRRGTLTFENFSSQNHFVSLVKLQKGKTAKDFAAWLDGLMEGEEGPPPVSFRVGFDSGVVSPGKTVAMNYRLPKGDYVLVCFWPDASMGGMPHAFMGMFRGIKVG</sequence>
<keyword evidence="1" id="KW-0732">Signal</keyword>
<accession>A0A4Q2SG59</accession>
<dbReference type="AlphaFoldDB" id="A0A4Q2SG59"/>
<name>A0A4Q2SG59_9ACTN</name>
<dbReference type="OrthoDB" id="162678at2"/>
<feature type="signal peptide" evidence="1">
    <location>
        <begin position="1"/>
        <end position="28"/>
    </location>
</feature>
<evidence type="ECO:0000313" key="2">
    <source>
        <dbReference type="EMBL" id="RYC02828.1"/>
    </source>
</evidence>
<dbReference type="Proteomes" id="UP000293291">
    <property type="component" value="Unassembled WGS sequence"/>
</dbReference>
<evidence type="ECO:0000313" key="3">
    <source>
        <dbReference type="Proteomes" id="UP000293291"/>
    </source>
</evidence>
<dbReference type="RefSeq" id="WP_129454776.1">
    <property type="nucleotide sequence ID" value="NZ_JACXYX010000012.1"/>
</dbReference>
<evidence type="ECO:0008006" key="4">
    <source>
        <dbReference type="Google" id="ProtNLM"/>
    </source>
</evidence>
<evidence type="ECO:0000256" key="1">
    <source>
        <dbReference type="SAM" id="SignalP"/>
    </source>
</evidence>
<organism evidence="2 3">
    <name type="scientific">Nocardioides ganghwensis</name>
    <dbReference type="NCBI Taxonomy" id="252230"/>
    <lineage>
        <taxon>Bacteria</taxon>
        <taxon>Bacillati</taxon>
        <taxon>Actinomycetota</taxon>
        <taxon>Actinomycetes</taxon>
        <taxon>Propionibacteriales</taxon>
        <taxon>Nocardioidaceae</taxon>
        <taxon>Nocardioides</taxon>
    </lineage>
</organism>
<comment type="caution">
    <text evidence="2">The sequence shown here is derived from an EMBL/GenBank/DDBJ whole genome shotgun (WGS) entry which is preliminary data.</text>
</comment>
<gene>
    <name evidence="2" type="ORF">EUA07_08855</name>
</gene>
<dbReference type="EMBL" id="SDWU01000008">
    <property type="protein sequence ID" value="RYC02828.1"/>
    <property type="molecule type" value="Genomic_DNA"/>
</dbReference>
<keyword evidence="3" id="KW-1185">Reference proteome</keyword>
<dbReference type="SUPFAM" id="SSF49503">
    <property type="entry name" value="Cupredoxins"/>
    <property type="match status" value="1"/>
</dbReference>
<protein>
    <recommendedName>
        <fullName evidence="4">Spondin domain-containing protein</fullName>
    </recommendedName>
</protein>
<feature type="chain" id="PRO_5020609235" description="Spondin domain-containing protein" evidence="1">
    <location>
        <begin position="29"/>
        <end position="290"/>
    </location>
</feature>